<dbReference type="PANTHER" id="PTHR21363:SF0">
    <property type="entry name" value="PREPHENATE DEHYDROGENASE [NADP(+)]"/>
    <property type="match status" value="1"/>
</dbReference>
<dbReference type="Gene3D" id="1.20.59.10">
    <property type="entry name" value="Chorismate mutase"/>
    <property type="match status" value="1"/>
</dbReference>
<evidence type="ECO:0000313" key="4">
    <source>
        <dbReference type="EMBL" id="EZQ06959.1"/>
    </source>
</evidence>
<name>A0A031LRD1_9CREN</name>
<dbReference type="InterPro" id="IPR010950">
    <property type="entry name" value="Chorismate_mutase_arc"/>
</dbReference>
<dbReference type="Pfam" id="PF02153">
    <property type="entry name" value="PDH_N"/>
    <property type="match status" value="1"/>
</dbReference>
<keyword evidence="1" id="KW-0560">Oxidoreductase</keyword>
<dbReference type="SMART" id="SM00830">
    <property type="entry name" value="CM_2"/>
    <property type="match status" value="1"/>
</dbReference>
<comment type="caution">
    <text evidence="4">The sequence shown here is derived from an EMBL/GenBank/DDBJ whole genome shotgun (WGS) entry which is preliminary data.</text>
</comment>
<keyword evidence="5" id="KW-1185">Reference proteome</keyword>
<dbReference type="PANTHER" id="PTHR21363">
    <property type="entry name" value="PREPHENATE DEHYDROGENASE"/>
    <property type="match status" value="1"/>
</dbReference>
<evidence type="ECO:0000256" key="1">
    <source>
        <dbReference type="ARBA" id="ARBA00023002"/>
    </source>
</evidence>
<organism evidence="4 5">
    <name type="scientific">Candidatus Acidianus copahuensis</name>
    <dbReference type="NCBI Taxonomy" id="1160895"/>
    <lineage>
        <taxon>Archaea</taxon>
        <taxon>Thermoproteota</taxon>
        <taxon>Thermoprotei</taxon>
        <taxon>Sulfolobales</taxon>
        <taxon>Sulfolobaceae</taxon>
        <taxon>Acidianus</taxon>
    </lineage>
</organism>
<dbReference type="Gene3D" id="3.40.50.720">
    <property type="entry name" value="NAD(P)-binding Rossmann-like Domain"/>
    <property type="match status" value="1"/>
</dbReference>
<dbReference type="PROSITE" id="PS51168">
    <property type="entry name" value="CHORISMATE_MUT_2"/>
    <property type="match status" value="1"/>
</dbReference>
<dbReference type="InterPro" id="IPR046826">
    <property type="entry name" value="PDH_N"/>
</dbReference>
<dbReference type="InterPro" id="IPR003099">
    <property type="entry name" value="Prephen_DH"/>
</dbReference>
<sequence>MNEIEDLRKKIDEIDESIIRLLFSRFQISSQIGKIKKERGLPITNEEREIIVREKWLQKAKQLGFPEPFIDSILNLLFSYSKTFQIYPKEKRRVVVIGYGGMAKSLSSLLSLAKQEVVITGRDKDKAERLVNEFNLVYMDPQNAINWGDFIIFTLPPNAIFSDFSNKLMSYAKGKIISDISSTKSGTFGRIEEQSIKYGFSYVSLHPLFGPYLFPVGEKVVIIPSRTSSNECISKVESFVEDLGLVPVRSTVDEHDKAMAVAQVLPHFYLLALSLGIEKLSKELGIDYEKFKTTNFKEVLRLIERLNSIKGVVLEIQKTNPYSQMARDTGLVELNNLFSELKGDKNDSIRGKG</sequence>
<proteinExistence type="predicted"/>
<accession>A0A031LRD1</accession>
<dbReference type="InterPro" id="IPR008927">
    <property type="entry name" value="6-PGluconate_DH-like_C_sf"/>
</dbReference>
<dbReference type="EMBL" id="JFZT01000039">
    <property type="protein sequence ID" value="EZQ06959.1"/>
    <property type="molecule type" value="Genomic_DNA"/>
</dbReference>
<dbReference type="Pfam" id="PF01817">
    <property type="entry name" value="CM_2"/>
    <property type="match status" value="1"/>
</dbReference>
<dbReference type="InterPro" id="IPR002701">
    <property type="entry name" value="CM_II_prokaryot"/>
</dbReference>
<evidence type="ECO:0000259" key="2">
    <source>
        <dbReference type="PROSITE" id="PS51168"/>
    </source>
</evidence>
<dbReference type="PROSITE" id="PS51176">
    <property type="entry name" value="PDH_ADH"/>
    <property type="match status" value="1"/>
</dbReference>
<reference evidence="4 5" key="1">
    <citation type="submission" date="2014-03" db="EMBL/GenBank/DDBJ databases">
        <title>Draft genome sequence of the novel thermoacidophilic archaea Acidianus copahuensis ALE1 strain, isolated from Copahue volcanic area in Neuquen Argentina.</title>
        <authorList>
            <person name="Urbieta M.S."/>
            <person name="Rascovan N."/>
            <person name="Castro C."/>
            <person name="Revale S."/>
            <person name="Giaveno M.A."/>
            <person name="Vazquez M.P."/>
            <person name="Donati E.R."/>
        </authorList>
    </citation>
    <scope>NUCLEOTIDE SEQUENCE [LARGE SCALE GENOMIC DNA]</scope>
    <source>
        <strain evidence="4 5">ALE1</strain>
    </source>
</reference>
<dbReference type="GO" id="GO:0004665">
    <property type="term" value="F:prephenate dehydrogenase (NADP+) activity"/>
    <property type="evidence" value="ECO:0007669"/>
    <property type="project" value="InterPro"/>
</dbReference>
<dbReference type="GO" id="GO:0004106">
    <property type="term" value="F:chorismate mutase activity"/>
    <property type="evidence" value="ECO:0007669"/>
    <property type="project" value="InterPro"/>
</dbReference>
<dbReference type="InterPro" id="IPR036979">
    <property type="entry name" value="CM_dom_sf"/>
</dbReference>
<dbReference type="STRING" id="1160895.CM19_06250"/>
<gene>
    <name evidence="4" type="ORF">CM19_06250</name>
</gene>
<dbReference type="InterPro" id="IPR050812">
    <property type="entry name" value="Preph/Arog_dehydrog"/>
</dbReference>
<dbReference type="SUPFAM" id="SSF51735">
    <property type="entry name" value="NAD(P)-binding Rossmann-fold domains"/>
    <property type="match status" value="1"/>
</dbReference>
<dbReference type="GO" id="GO:0070403">
    <property type="term" value="F:NAD+ binding"/>
    <property type="evidence" value="ECO:0007669"/>
    <property type="project" value="InterPro"/>
</dbReference>
<dbReference type="GO" id="GO:0006571">
    <property type="term" value="P:tyrosine biosynthetic process"/>
    <property type="evidence" value="ECO:0007669"/>
    <property type="project" value="InterPro"/>
</dbReference>
<dbReference type="InterPro" id="IPR036291">
    <property type="entry name" value="NAD(P)-bd_dom_sf"/>
</dbReference>
<dbReference type="GO" id="GO:0008977">
    <property type="term" value="F:prephenate dehydrogenase (NAD+) activity"/>
    <property type="evidence" value="ECO:0007669"/>
    <property type="project" value="InterPro"/>
</dbReference>
<feature type="domain" description="Chorismate mutase" evidence="2">
    <location>
        <begin position="1"/>
        <end position="89"/>
    </location>
</feature>
<dbReference type="NCBIfam" id="TIGR01791">
    <property type="entry name" value="CM_archaeal"/>
    <property type="match status" value="1"/>
</dbReference>
<evidence type="ECO:0000313" key="5">
    <source>
        <dbReference type="Proteomes" id="UP000024332"/>
    </source>
</evidence>
<dbReference type="OrthoDB" id="34329at2157"/>
<dbReference type="Proteomes" id="UP000024332">
    <property type="component" value="Unassembled WGS sequence"/>
</dbReference>
<dbReference type="AlphaFoldDB" id="A0A031LRD1"/>
<evidence type="ECO:0000259" key="3">
    <source>
        <dbReference type="PROSITE" id="PS51176"/>
    </source>
</evidence>
<dbReference type="SUPFAM" id="SSF48179">
    <property type="entry name" value="6-phosphogluconate dehydrogenase C-terminal domain-like"/>
    <property type="match status" value="1"/>
</dbReference>
<dbReference type="RefSeq" id="WP_048099482.1">
    <property type="nucleotide sequence ID" value="NZ_JFZT01000039.1"/>
</dbReference>
<dbReference type="GO" id="GO:0046417">
    <property type="term" value="P:chorismate metabolic process"/>
    <property type="evidence" value="ECO:0007669"/>
    <property type="project" value="InterPro"/>
</dbReference>
<dbReference type="SUPFAM" id="SSF48600">
    <property type="entry name" value="Chorismate mutase II"/>
    <property type="match status" value="1"/>
</dbReference>
<dbReference type="InterPro" id="IPR036263">
    <property type="entry name" value="Chorismate_II_sf"/>
</dbReference>
<protein>
    <submittedName>
        <fullName evidence="4">Chorismate mutase</fullName>
    </submittedName>
</protein>
<feature type="domain" description="Prephenate/arogenate dehydrogenase" evidence="3">
    <location>
        <begin position="92"/>
        <end position="353"/>
    </location>
</feature>